<protein>
    <submittedName>
        <fullName evidence="1">Uncharacterized protein</fullName>
    </submittedName>
</protein>
<reference evidence="1" key="1">
    <citation type="submission" date="2023-08" db="EMBL/GenBank/DDBJ databases">
        <authorList>
            <person name="Alioto T."/>
            <person name="Alioto T."/>
            <person name="Gomez Garrido J."/>
        </authorList>
    </citation>
    <scope>NUCLEOTIDE SEQUENCE</scope>
</reference>
<dbReference type="Proteomes" id="UP001162480">
    <property type="component" value="Chromosome 2"/>
</dbReference>
<sequence>MPRNFVDVTREIASICDEDITKKLLKLFEKHEAVPYMTLNCRTLPYLIVQSSQGEYMLAMGIRNCSM</sequence>
<evidence type="ECO:0000313" key="1">
    <source>
        <dbReference type="EMBL" id="CAI9716951.1"/>
    </source>
</evidence>
<dbReference type="EMBL" id="OX597815">
    <property type="protein sequence ID" value="CAI9716951.1"/>
    <property type="molecule type" value="Genomic_DNA"/>
</dbReference>
<gene>
    <name evidence="1" type="ORF">OCTVUL_1B008621</name>
</gene>
<dbReference type="AlphaFoldDB" id="A0AA36AK93"/>
<evidence type="ECO:0000313" key="2">
    <source>
        <dbReference type="Proteomes" id="UP001162480"/>
    </source>
</evidence>
<organism evidence="1 2">
    <name type="scientific">Octopus vulgaris</name>
    <name type="common">Common octopus</name>
    <dbReference type="NCBI Taxonomy" id="6645"/>
    <lineage>
        <taxon>Eukaryota</taxon>
        <taxon>Metazoa</taxon>
        <taxon>Spiralia</taxon>
        <taxon>Lophotrochozoa</taxon>
        <taxon>Mollusca</taxon>
        <taxon>Cephalopoda</taxon>
        <taxon>Coleoidea</taxon>
        <taxon>Octopodiformes</taxon>
        <taxon>Octopoda</taxon>
        <taxon>Incirrata</taxon>
        <taxon>Octopodidae</taxon>
        <taxon>Octopus</taxon>
    </lineage>
</organism>
<proteinExistence type="predicted"/>
<accession>A0AA36AK93</accession>
<keyword evidence="2" id="KW-1185">Reference proteome</keyword>
<name>A0AA36AK93_OCTVU</name>